<gene>
    <name evidence="2" type="ORF">PLEPLA_LOCUS10778</name>
</gene>
<proteinExistence type="predicted"/>
<dbReference type="Proteomes" id="UP001153269">
    <property type="component" value="Unassembled WGS sequence"/>
</dbReference>
<dbReference type="AlphaFoldDB" id="A0A9N7U1N1"/>
<name>A0A9N7U1N1_PLEPL</name>
<evidence type="ECO:0000313" key="2">
    <source>
        <dbReference type="EMBL" id="CAB1422860.1"/>
    </source>
</evidence>
<organism evidence="2 3">
    <name type="scientific">Pleuronectes platessa</name>
    <name type="common">European plaice</name>
    <dbReference type="NCBI Taxonomy" id="8262"/>
    <lineage>
        <taxon>Eukaryota</taxon>
        <taxon>Metazoa</taxon>
        <taxon>Chordata</taxon>
        <taxon>Craniata</taxon>
        <taxon>Vertebrata</taxon>
        <taxon>Euteleostomi</taxon>
        <taxon>Actinopterygii</taxon>
        <taxon>Neopterygii</taxon>
        <taxon>Teleostei</taxon>
        <taxon>Neoteleostei</taxon>
        <taxon>Acanthomorphata</taxon>
        <taxon>Carangaria</taxon>
        <taxon>Pleuronectiformes</taxon>
        <taxon>Pleuronectoidei</taxon>
        <taxon>Pleuronectidae</taxon>
        <taxon>Pleuronectes</taxon>
    </lineage>
</organism>
<keyword evidence="3" id="KW-1185">Reference proteome</keyword>
<accession>A0A9N7U1N1</accession>
<feature type="region of interest" description="Disordered" evidence="1">
    <location>
        <begin position="8"/>
        <end position="27"/>
    </location>
</feature>
<reference evidence="2" key="1">
    <citation type="submission" date="2020-03" db="EMBL/GenBank/DDBJ databases">
        <authorList>
            <person name="Weist P."/>
        </authorList>
    </citation>
    <scope>NUCLEOTIDE SEQUENCE</scope>
</reference>
<dbReference type="EMBL" id="CADEAL010000616">
    <property type="protein sequence ID" value="CAB1422860.1"/>
    <property type="molecule type" value="Genomic_DNA"/>
</dbReference>
<comment type="caution">
    <text evidence="2">The sequence shown here is derived from an EMBL/GenBank/DDBJ whole genome shotgun (WGS) entry which is preliminary data.</text>
</comment>
<protein>
    <submittedName>
        <fullName evidence="2">Uncharacterized protein</fullName>
    </submittedName>
</protein>
<evidence type="ECO:0000256" key="1">
    <source>
        <dbReference type="SAM" id="MobiDB-lite"/>
    </source>
</evidence>
<sequence length="166" mass="18743">MRRYASLLNSRKHLAPPQSVRAPSDDLTASVPVRTKLPTPQWRLRNEWKTVRKGRKIIGIWRFWFLRSPAAGSYFVAHEPHTTVRASLRSAPPTGEEESGSFARPAAVHTINRGGPTERGMGMGCTYAAPTLQRNVDQKWHRGTPDFQSCYRFYTSIGHIEGVRGE</sequence>
<evidence type="ECO:0000313" key="3">
    <source>
        <dbReference type="Proteomes" id="UP001153269"/>
    </source>
</evidence>